<dbReference type="EMBL" id="JAVRHX010000001">
    <property type="protein sequence ID" value="MDT0593680.1"/>
    <property type="molecule type" value="Genomic_DNA"/>
</dbReference>
<evidence type="ECO:0000313" key="1">
    <source>
        <dbReference type="EMBL" id="MDT0593680.1"/>
    </source>
</evidence>
<dbReference type="Proteomes" id="UP001253545">
    <property type="component" value="Unassembled WGS sequence"/>
</dbReference>
<accession>A0ABU2ZM33</accession>
<organism evidence="1 2">
    <name type="scientific">Glaciecola petra</name>
    <dbReference type="NCBI Taxonomy" id="3075602"/>
    <lineage>
        <taxon>Bacteria</taxon>
        <taxon>Pseudomonadati</taxon>
        <taxon>Pseudomonadota</taxon>
        <taxon>Gammaproteobacteria</taxon>
        <taxon>Alteromonadales</taxon>
        <taxon>Alteromonadaceae</taxon>
        <taxon>Glaciecola</taxon>
    </lineage>
</organism>
<comment type="caution">
    <text evidence="1">The sequence shown here is derived from an EMBL/GenBank/DDBJ whole genome shotgun (WGS) entry which is preliminary data.</text>
</comment>
<sequence length="80" mass="9329">MKHYFSELEHQLVYQFNSHADANRFVNELKHWSLHEVKAKLHRASNNVIVKYSFDGKGFDYTSSDLDDLAARYGGHEDSL</sequence>
<reference evidence="1 2" key="1">
    <citation type="submission" date="2023-09" db="EMBL/GenBank/DDBJ databases">
        <authorList>
            <person name="Rey-Velasco X."/>
        </authorList>
    </citation>
    <scope>NUCLEOTIDE SEQUENCE [LARGE SCALE GENOMIC DNA]</scope>
    <source>
        <strain evidence="1 2">P117</strain>
    </source>
</reference>
<keyword evidence="2" id="KW-1185">Reference proteome</keyword>
<dbReference type="RefSeq" id="WP_311367184.1">
    <property type="nucleotide sequence ID" value="NZ_JAVRHX010000001.1"/>
</dbReference>
<name>A0ABU2ZM33_9ALTE</name>
<protein>
    <submittedName>
        <fullName evidence="1">Uncharacterized protein</fullName>
    </submittedName>
</protein>
<gene>
    <name evidence="1" type="ORF">RM552_02335</name>
</gene>
<evidence type="ECO:0000313" key="2">
    <source>
        <dbReference type="Proteomes" id="UP001253545"/>
    </source>
</evidence>
<proteinExistence type="predicted"/>